<proteinExistence type="predicted"/>
<accession>A0ABP0Y0Q1</accession>
<sequence length="251" mass="27347">MERLKVVQALLEKSTSSCMVRDLNGLIPLYHAVINGQIHVVDEAFQWPNYFSFVSPGIITGTNSNSVNNEKGSCESSSSRIEEECIEGSYTSPTPKNLITSFLKKLLQYKGGWVQALMLVATRIVTVAFQSALWQQDISFNSTVAVSHSFRSSDTLKTSVAGTAIMAYPTSDQKRSVPHVGVVHMLRVACFARPNECMPLAPSCTTKFSRVIGLLQKALSSSGHIGHTGMGVGLAAAYPTFQSRLEAWRAL</sequence>
<evidence type="ECO:0000313" key="2">
    <source>
        <dbReference type="Proteomes" id="UP001642487"/>
    </source>
</evidence>
<dbReference type="Proteomes" id="UP001642487">
    <property type="component" value="Chromosome 11"/>
</dbReference>
<organism evidence="1 2">
    <name type="scientific">Citrullus colocynthis</name>
    <name type="common">colocynth</name>
    <dbReference type="NCBI Taxonomy" id="252529"/>
    <lineage>
        <taxon>Eukaryota</taxon>
        <taxon>Viridiplantae</taxon>
        <taxon>Streptophyta</taxon>
        <taxon>Embryophyta</taxon>
        <taxon>Tracheophyta</taxon>
        <taxon>Spermatophyta</taxon>
        <taxon>Magnoliopsida</taxon>
        <taxon>eudicotyledons</taxon>
        <taxon>Gunneridae</taxon>
        <taxon>Pentapetalae</taxon>
        <taxon>rosids</taxon>
        <taxon>fabids</taxon>
        <taxon>Cucurbitales</taxon>
        <taxon>Cucurbitaceae</taxon>
        <taxon>Benincaseae</taxon>
        <taxon>Citrullus</taxon>
    </lineage>
</organism>
<keyword evidence="2" id="KW-1185">Reference proteome</keyword>
<name>A0ABP0Y0Q1_9ROSI</name>
<reference evidence="1 2" key="1">
    <citation type="submission" date="2024-03" db="EMBL/GenBank/DDBJ databases">
        <authorList>
            <person name="Gkanogiannis A."/>
            <person name="Becerra Lopez-Lavalle L."/>
        </authorList>
    </citation>
    <scope>NUCLEOTIDE SEQUENCE [LARGE SCALE GENOMIC DNA]</scope>
</reference>
<gene>
    <name evidence="1" type="ORF">CITCOLO1_LOCUS5753</name>
</gene>
<evidence type="ECO:0000313" key="1">
    <source>
        <dbReference type="EMBL" id="CAK9314012.1"/>
    </source>
</evidence>
<dbReference type="EMBL" id="OZ021745">
    <property type="protein sequence ID" value="CAK9314012.1"/>
    <property type="molecule type" value="Genomic_DNA"/>
</dbReference>
<protein>
    <submittedName>
        <fullName evidence="1">Uncharacterized protein</fullName>
    </submittedName>
</protein>